<dbReference type="PANTHER" id="PTHR43014">
    <property type="entry name" value="MERCURIC REDUCTASE"/>
    <property type="match status" value="1"/>
</dbReference>
<feature type="domain" description="VTT" evidence="13">
    <location>
        <begin position="65"/>
        <end position="182"/>
    </location>
</feature>
<dbReference type="InterPro" id="IPR004099">
    <property type="entry name" value="Pyr_nucl-diS_OxRdtase_dimer"/>
</dbReference>
<dbReference type="PROSITE" id="PS00076">
    <property type="entry name" value="PYRIDINE_REDOX_1"/>
    <property type="match status" value="1"/>
</dbReference>
<keyword evidence="7" id="KW-1015">Disulfide bond</keyword>
<keyword evidence="5" id="KW-0521">NADP</keyword>
<dbReference type="GO" id="GO:0003955">
    <property type="term" value="F:NAD(P)H dehydrogenase (quinone) activity"/>
    <property type="evidence" value="ECO:0007669"/>
    <property type="project" value="TreeGrafter"/>
</dbReference>
<dbReference type="Pfam" id="PF07992">
    <property type="entry name" value="Pyr_redox_2"/>
    <property type="match status" value="1"/>
</dbReference>
<keyword evidence="4 9" id="KW-0274">FAD</keyword>
<dbReference type="InterPro" id="IPR023753">
    <property type="entry name" value="FAD/NAD-binding_dom"/>
</dbReference>
<evidence type="ECO:0000256" key="7">
    <source>
        <dbReference type="ARBA" id="ARBA00023157"/>
    </source>
</evidence>
<dbReference type="PRINTS" id="PR00411">
    <property type="entry name" value="PNDRDTASEI"/>
</dbReference>
<dbReference type="InterPro" id="IPR036188">
    <property type="entry name" value="FAD/NAD-bd_sf"/>
</dbReference>
<dbReference type="PRINTS" id="PR00368">
    <property type="entry name" value="FADPNR"/>
</dbReference>
<proteinExistence type="inferred from homology"/>
<dbReference type="GO" id="GO:0016668">
    <property type="term" value="F:oxidoreductase activity, acting on a sulfur group of donors, NAD(P) as acceptor"/>
    <property type="evidence" value="ECO:0007669"/>
    <property type="project" value="InterPro"/>
</dbReference>
<dbReference type="PATRIC" id="fig|652.5.peg.2847"/>
<evidence type="ECO:0000259" key="11">
    <source>
        <dbReference type="Pfam" id="PF02852"/>
    </source>
</evidence>
<feature type="transmembrane region" description="Helical" evidence="10">
    <location>
        <begin position="193"/>
        <end position="215"/>
    </location>
</feature>
<name>A0A0S2SFM4_9GAMM</name>
<dbReference type="SUPFAM" id="SSF51905">
    <property type="entry name" value="FAD/NAD(P)-binding domain"/>
    <property type="match status" value="1"/>
</dbReference>
<reference evidence="14 15" key="2">
    <citation type="journal article" date="2016" name="Genome Announc.">
        <title>Complete Genome Sequence of the Highly Virulent Aeromonas schubertii Strain WL1483, Isolated from Diseased Snakehead Fish (Channa argus) in China.</title>
        <authorList>
            <person name="Liu L."/>
            <person name="Li N."/>
            <person name="Zhang D."/>
            <person name="Fu X."/>
            <person name="Shi C."/>
            <person name="Lin Q."/>
            <person name="Hao G."/>
        </authorList>
    </citation>
    <scope>NUCLEOTIDE SEQUENCE [LARGE SCALE GENOMIC DNA]</scope>
    <source>
        <strain evidence="14 15">WL1483</strain>
    </source>
</reference>
<comment type="cofactor">
    <cofactor evidence="1">
        <name>FAD</name>
        <dbReference type="ChEBI" id="CHEBI:57692"/>
    </cofactor>
</comment>
<dbReference type="Pfam" id="PF09335">
    <property type="entry name" value="VTT_dom"/>
    <property type="match status" value="1"/>
</dbReference>
<accession>A0A0S2SFM4</accession>
<dbReference type="KEGG" id="asr:WL1483_1070"/>
<dbReference type="FunFam" id="3.30.390.30:FF:000001">
    <property type="entry name" value="Dihydrolipoyl dehydrogenase"/>
    <property type="match status" value="1"/>
</dbReference>
<gene>
    <name evidence="14" type="ORF">WL1483_1070</name>
</gene>
<dbReference type="PANTHER" id="PTHR43014:SF2">
    <property type="entry name" value="MERCURIC REDUCTASE"/>
    <property type="match status" value="1"/>
</dbReference>
<dbReference type="RefSeq" id="WP_060586825.1">
    <property type="nucleotide sequence ID" value="NZ_CP013067.1"/>
</dbReference>
<evidence type="ECO:0000256" key="9">
    <source>
        <dbReference type="RuleBase" id="RU003691"/>
    </source>
</evidence>
<dbReference type="EMBL" id="CP013067">
    <property type="protein sequence ID" value="ALP40489.1"/>
    <property type="molecule type" value="Genomic_DNA"/>
</dbReference>
<evidence type="ECO:0000256" key="6">
    <source>
        <dbReference type="ARBA" id="ARBA00023002"/>
    </source>
</evidence>
<feature type="transmembrane region" description="Helical" evidence="10">
    <location>
        <begin position="159"/>
        <end position="181"/>
    </location>
</feature>
<comment type="similarity">
    <text evidence="2 9">Belongs to the class-I pyridine nucleotide-disulfide oxidoreductase family.</text>
</comment>
<evidence type="ECO:0000256" key="2">
    <source>
        <dbReference type="ARBA" id="ARBA00007532"/>
    </source>
</evidence>
<protein>
    <submittedName>
        <fullName evidence="14">Pyridine nucleotide-disulfide oxidoreductase</fullName>
    </submittedName>
</protein>
<dbReference type="AlphaFoldDB" id="A0A0S2SFM4"/>
<dbReference type="GO" id="GO:0005886">
    <property type="term" value="C:plasma membrane"/>
    <property type="evidence" value="ECO:0007669"/>
    <property type="project" value="UniProtKB-ARBA"/>
</dbReference>
<keyword evidence="10" id="KW-1133">Transmembrane helix</keyword>
<feature type="transmembrane region" description="Helical" evidence="10">
    <location>
        <begin position="77"/>
        <end position="101"/>
    </location>
</feature>
<evidence type="ECO:0000256" key="4">
    <source>
        <dbReference type="ARBA" id="ARBA00022827"/>
    </source>
</evidence>
<dbReference type="Proteomes" id="UP000058114">
    <property type="component" value="Chromosome"/>
</dbReference>
<dbReference type="InterPro" id="IPR032816">
    <property type="entry name" value="VTT_dom"/>
</dbReference>
<evidence type="ECO:0000259" key="13">
    <source>
        <dbReference type="Pfam" id="PF09335"/>
    </source>
</evidence>
<keyword evidence="10" id="KW-0472">Membrane</keyword>
<keyword evidence="8 9" id="KW-0676">Redox-active center</keyword>
<evidence type="ECO:0000256" key="3">
    <source>
        <dbReference type="ARBA" id="ARBA00022630"/>
    </source>
</evidence>
<keyword evidence="3 9" id="KW-0285">Flavoprotein</keyword>
<keyword evidence="6 9" id="KW-0560">Oxidoreductase</keyword>
<evidence type="ECO:0000259" key="12">
    <source>
        <dbReference type="Pfam" id="PF07992"/>
    </source>
</evidence>
<feature type="transmembrane region" description="Helical" evidence="10">
    <location>
        <begin position="131"/>
        <end position="152"/>
    </location>
</feature>
<feature type="domain" description="FAD/NAD(P)-binding" evidence="12">
    <location>
        <begin position="236"/>
        <end position="553"/>
    </location>
</feature>
<dbReference type="GO" id="GO:0050660">
    <property type="term" value="F:flavin adenine dinucleotide binding"/>
    <property type="evidence" value="ECO:0007669"/>
    <property type="project" value="TreeGrafter"/>
</dbReference>
<feature type="domain" description="Pyridine nucleotide-disulphide oxidoreductase dimerisation" evidence="11">
    <location>
        <begin position="575"/>
        <end position="679"/>
    </location>
</feature>
<evidence type="ECO:0000313" key="15">
    <source>
        <dbReference type="Proteomes" id="UP000058114"/>
    </source>
</evidence>
<organism evidence="14 15">
    <name type="scientific">Aeromonas schubertii</name>
    <dbReference type="NCBI Taxonomy" id="652"/>
    <lineage>
        <taxon>Bacteria</taxon>
        <taxon>Pseudomonadati</taxon>
        <taxon>Pseudomonadota</taxon>
        <taxon>Gammaproteobacteria</taxon>
        <taxon>Aeromonadales</taxon>
        <taxon>Aeromonadaceae</taxon>
        <taxon>Aeromonas</taxon>
    </lineage>
</organism>
<feature type="transmembrane region" description="Helical" evidence="10">
    <location>
        <begin position="236"/>
        <end position="255"/>
    </location>
</feature>
<keyword evidence="10" id="KW-0812">Transmembrane</keyword>
<evidence type="ECO:0000256" key="1">
    <source>
        <dbReference type="ARBA" id="ARBA00001974"/>
    </source>
</evidence>
<reference evidence="15" key="1">
    <citation type="submission" date="2015-10" db="EMBL/GenBank/DDBJ databases">
        <title>Complete Genome Sequence of Aeromonas schubertii strain WL1483.</title>
        <authorList>
            <person name="Liu L."/>
        </authorList>
    </citation>
    <scope>NUCLEOTIDE SEQUENCE [LARGE SCALE GENOMIC DNA]</scope>
    <source>
        <strain evidence="15">WL1483</strain>
    </source>
</reference>
<dbReference type="InterPro" id="IPR012999">
    <property type="entry name" value="Pyr_OxRdtase_I_AS"/>
</dbReference>
<sequence length="717" mass="77700">MRRGVLLCLLLALVGSYYALDLGQWLNLASLQRHQAQWQAWVDGHFLLAALGFFFLYVLSTGLSLPGATLLTLGGSALLGIGWGLLLVSLASTLGASLAFLSARYLLRDAVSRRFGPQLERINGGLERDGIYYLMTLRLVPLFPFFMVNLLMGLTRMPLTTYAWVSQLGMLPATCIYVLAGSELATLASTGEVLSPALIATLCLLGLLPWLGKFIATRLAERRRQQRWPKPKHFDYNLLVVGAGAGGLVTSYIAAVTGARVGLIEARAMGGDCLNHGCVPSKALLRSARFAAEQRRAGELGFSPGQSQPDFAAVMERVARVITEVAPHDSIERYQGLGVECIEGRAHLRSPWSVEVNGAVLTARHLVIATGARPRVPPIPGLEGVNYLTSDTLWDLRRPPRHLMILGGGPIGCELAQAFALLGVPVTLIEQAERLLPREEPDAARVIEKTLRSCGVDVKLACQTLAVAQDGEAITLHLLKEQDEHKITGDTLLLALGRQANVTGFGLEALGVELTAQGTIRVDDTLATTHPSILAVGDVAGPYQLTHVAAHQGWYTAINALFGSLRRFRVDYRAIPQVVYTEPQLARVGLTTAEASERAIGFERTRFELAELDRAICDAEREGFVEVLTAPGSDRLLGVTLVGPEAGERIAEFTLAMQHGLGLGKILATVHPYPTRSEGNKYVAGLWRQARKPGLLLTLAGRWHAWRRGPLPPHSES</sequence>
<evidence type="ECO:0000313" key="14">
    <source>
        <dbReference type="EMBL" id="ALP40489.1"/>
    </source>
</evidence>
<feature type="transmembrane region" description="Helical" evidence="10">
    <location>
        <begin position="45"/>
        <end position="65"/>
    </location>
</feature>
<evidence type="ECO:0000256" key="8">
    <source>
        <dbReference type="ARBA" id="ARBA00023284"/>
    </source>
</evidence>
<dbReference type="InterPro" id="IPR016156">
    <property type="entry name" value="FAD/NAD-linked_Rdtase_dimer_sf"/>
</dbReference>
<evidence type="ECO:0000256" key="5">
    <source>
        <dbReference type="ARBA" id="ARBA00022857"/>
    </source>
</evidence>
<dbReference type="SUPFAM" id="SSF55424">
    <property type="entry name" value="FAD/NAD-linked reductases, dimerisation (C-terminal) domain"/>
    <property type="match status" value="1"/>
</dbReference>
<dbReference type="Pfam" id="PF02852">
    <property type="entry name" value="Pyr_redox_dim"/>
    <property type="match status" value="1"/>
</dbReference>
<dbReference type="Gene3D" id="3.50.50.60">
    <property type="entry name" value="FAD/NAD(P)-binding domain"/>
    <property type="match status" value="2"/>
</dbReference>
<evidence type="ECO:0000256" key="10">
    <source>
        <dbReference type="SAM" id="Phobius"/>
    </source>
</evidence>
<dbReference type="Gene3D" id="3.30.390.30">
    <property type="match status" value="1"/>
</dbReference>